<dbReference type="SUPFAM" id="SSF48452">
    <property type="entry name" value="TPR-like"/>
    <property type="match status" value="1"/>
</dbReference>
<dbReference type="InterPro" id="IPR011990">
    <property type="entry name" value="TPR-like_helical_dom_sf"/>
</dbReference>
<dbReference type="EnsemblPlants" id="OPUNC01G18780.1">
    <property type="protein sequence ID" value="OPUNC01G18780.1"/>
    <property type="gene ID" value="OPUNC01G18780"/>
</dbReference>
<dbReference type="Proteomes" id="UP000026962">
    <property type="component" value="Chromosome 1"/>
</dbReference>
<evidence type="ECO:0000256" key="1">
    <source>
        <dbReference type="SAM" id="MobiDB-lite"/>
    </source>
</evidence>
<sequence>MGDLWRLSPPPPHEAATRGGGQLGLVRAHPGMRELNEALTSREAFFLDAAYALAAVPACRPTPAGGFTASAGESSGDSNAVLSSQYQRIVMDAREGRFDEALEDAFRLSRDHPDDVVLRITAGALSCLHGRSGTGLEWMNSVADQDHNTRVFVLANTFLLAMPGSSPQYVEEPVDVVVVEMAAQITEEALSMKLGKGKRSILKKLEIAVLRTLLRRFVSQHFPGADLTPKGRPGSDRESPLMNKLFLESLQAIPAIVLRARPLCGERLRQMHALAMQALAGAEAEADASAVVDVNLLLAFLLIRDGHFSEALQLYKAAQRKEPSDCRPYELAAMLCSLTGHRGCVTERSTVSRLQVTQSSRPSSTS</sequence>
<keyword evidence="3" id="KW-1185">Reference proteome</keyword>
<protein>
    <submittedName>
        <fullName evidence="2">Uncharacterized protein</fullName>
    </submittedName>
</protein>
<dbReference type="AlphaFoldDB" id="A0A0E0JJP9"/>
<dbReference type="Gramene" id="OPUNC01G18780.1">
    <property type="protein sequence ID" value="OPUNC01G18780.1"/>
    <property type="gene ID" value="OPUNC01G18780"/>
</dbReference>
<dbReference type="HOGENOM" id="CLU_031832_0_0_1"/>
<evidence type="ECO:0000313" key="3">
    <source>
        <dbReference type="Proteomes" id="UP000026962"/>
    </source>
</evidence>
<feature type="region of interest" description="Disordered" evidence="1">
    <location>
        <begin position="1"/>
        <end position="21"/>
    </location>
</feature>
<name>A0A0E0JJP9_ORYPU</name>
<organism evidence="2">
    <name type="scientific">Oryza punctata</name>
    <name type="common">Red rice</name>
    <dbReference type="NCBI Taxonomy" id="4537"/>
    <lineage>
        <taxon>Eukaryota</taxon>
        <taxon>Viridiplantae</taxon>
        <taxon>Streptophyta</taxon>
        <taxon>Embryophyta</taxon>
        <taxon>Tracheophyta</taxon>
        <taxon>Spermatophyta</taxon>
        <taxon>Magnoliopsida</taxon>
        <taxon>Liliopsida</taxon>
        <taxon>Poales</taxon>
        <taxon>Poaceae</taxon>
        <taxon>BOP clade</taxon>
        <taxon>Oryzoideae</taxon>
        <taxon>Oryzeae</taxon>
        <taxon>Oryzinae</taxon>
        <taxon>Oryza</taxon>
    </lineage>
</organism>
<reference evidence="2" key="2">
    <citation type="submission" date="2018-05" db="EMBL/GenBank/DDBJ databases">
        <title>OpunRS2 (Oryza punctata Reference Sequence Version 2).</title>
        <authorList>
            <person name="Zhang J."/>
            <person name="Kudrna D."/>
            <person name="Lee S."/>
            <person name="Talag J."/>
            <person name="Welchert J."/>
            <person name="Wing R.A."/>
        </authorList>
    </citation>
    <scope>NUCLEOTIDE SEQUENCE [LARGE SCALE GENOMIC DNA]</scope>
</reference>
<proteinExistence type="predicted"/>
<evidence type="ECO:0000313" key="2">
    <source>
        <dbReference type="EnsemblPlants" id="OPUNC01G18780.1"/>
    </source>
</evidence>
<accession>A0A0E0JJP9</accession>
<reference evidence="2" key="1">
    <citation type="submission" date="2015-04" db="UniProtKB">
        <authorList>
            <consortium name="EnsemblPlants"/>
        </authorList>
    </citation>
    <scope>IDENTIFICATION</scope>
</reference>